<dbReference type="AlphaFoldDB" id="A0A0D2MGR5"/>
<dbReference type="InterPro" id="IPR023214">
    <property type="entry name" value="HAD_sf"/>
</dbReference>
<evidence type="ECO:0000313" key="2">
    <source>
        <dbReference type="Proteomes" id="UP000054498"/>
    </source>
</evidence>
<gene>
    <name evidence="1" type="ORF">MNEG_5693</name>
</gene>
<name>A0A0D2MGR5_9CHLO</name>
<dbReference type="GeneID" id="25738570"/>
<dbReference type="Pfam" id="PF03767">
    <property type="entry name" value="Acid_phosphat_B"/>
    <property type="match status" value="1"/>
</dbReference>
<proteinExistence type="predicted"/>
<dbReference type="KEGG" id="mng:MNEG_5693"/>
<dbReference type="PANTHER" id="PTHR31284">
    <property type="entry name" value="ACID PHOSPHATASE-LIKE PROTEIN"/>
    <property type="match status" value="1"/>
</dbReference>
<accession>A0A0D2MGR5</accession>
<dbReference type="Gene3D" id="3.40.50.1000">
    <property type="entry name" value="HAD superfamily/HAD-like"/>
    <property type="match status" value="1"/>
</dbReference>
<dbReference type="OrthoDB" id="59415at2759"/>
<dbReference type="PANTHER" id="PTHR31284:SF10">
    <property type="entry name" value="ACID PHOSPHATASE-LIKE PROTEIN"/>
    <property type="match status" value="1"/>
</dbReference>
<reference evidence="1 2" key="1">
    <citation type="journal article" date="2013" name="BMC Genomics">
        <title>Reconstruction of the lipid metabolism for the microalga Monoraphidium neglectum from its genome sequence reveals characteristics suitable for biofuel production.</title>
        <authorList>
            <person name="Bogen C."/>
            <person name="Al-Dilaimi A."/>
            <person name="Albersmeier A."/>
            <person name="Wichmann J."/>
            <person name="Grundmann M."/>
            <person name="Rupp O."/>
            <person name="Lauersen K.J."/>
            <person name="Blifernez-Klassen O."/>
            <person name="Kalinowski J."/>
            <person name="Goesmann A."/>
            <person name="Mussgnug J.H."/>
            <person name="Kruse O."/>
        </authorList>
    </citation>
    <scope>NUCLEOTIDE SEQUENCE [LARGE SCALE GENOMIC DNA]</scope>
    <source>
        <strain evidence="1 2">SAG 48.87</strain>
    </source>
</reference>
<dbReference type="InterPro" id="IPR005519">
    <property type="entry name" value="Acid_phosphat_B-like"/>
</dbReference>
<organism evidence="1 2">
    <name type="scientific">Monoraphidium neglectum</name>
    <dbReference type="NCBI Taxonomy" id="145388"/>
    <lineage>
        <taxon>Eukaryota</taxon>
        <taxon>Viridiplantae</taxon>
        <taxon>Chlorophyta</taxon>
        <taxon>core chlorophytes</taxon>
        <taxon>Chlorophyceae</taxon>
        <taxon>CS clade</taxon>
        <taxon>Sphaeropleales</taxon>
        <taxon>Selenastraceae</taxon>
        <taxon>Monoraphidium</taxon>
    </lineage>
</organism>
<sequence length="143" mass="15023">MQIELVGAVDAPPQVQARSGRAAQRVRAATARNLFEAGYGRKCASPALRGAGGAPPPQQAATAEAVGAAAAAAAEGECCYVDLLLRPPGDDRLASVYKPWARHQLELQGYTIFGSIGDQFSDLSGTVSAPYSIKLPNIFYYIL</sequence>
<dbReference type="STRING" id="145388.A0A0D2MGR5"/>
<dbReference type="Proteomes" id="UP000054498">
    <property type="component" value="Unassembled WGS sequence"/>
</dbReference>
<dbReference type="RefSeq" id="XP_013901284.1">
    <property type="nucleotide sequence ID" value="XM_014045830.1"/>
</dbReference>
<dbReference type="EMBL" id="KK101086">
    <property type="protein sequence ID" value="KIZ02265.1"/>
    <property type="molecule type" value="Genomic_DNA"/>
</dbReference>
<evidence type="ECO:0000313" key="1">
    <source>
        <dbReference type="EMBL" id="KIZ02265.1"/>
    </source>
</evidence>
<protein>
    <submittedName>
        <fullName evidence="1">Uncharacterized protein</fullName>
    </submittedName>
</protein>
<keyword evidence="2" id="KW-1185">Reference proteome</keyword>